<dbReference type="Proteomes" id="UP000289738">
    <property type="component" value="Chromosome B09"/>
</dbReference>
<reference evidence="2 3" key="1">
    <citation type="submission" date="2019-01" db="EMBL/GenBank/DDBJ databases">
        <title>Sequencing of cultivated peanut Arachis hypogaea provides insights into genome evolution and oil improvement.</title>
        <authorList>
            <person name="Chen X."/>
        </authorList>
    </citation>
    <scope>NUCLEOTIDE SEQUENCE [LARGE SCALE GENOMIC DNA]</scope>
    <source>
        <strain evidence="3">cv. Fuhuasheng</strain>
        <tissue evidence="2">Leaves</tissue>
    </source>
</reference>
<dbReference type="PANTHER" id="PTHR47718">
    <property type="entry name" value="OS01G0519700 PROTEIN"/>
    <property type="match status" value="1"/>
</dbReference>
<organism evidence="2 3">
    <name type="scientific">Arachis hypogaea</name>
    <name type="common">Peanut</name>
    <dbReference type="NCBI Taxonomy" id="3818"/>
    <lineage>
        <taxon>Eukaryota</taxon>
        <taxon>Viridiplantae</taxon>
        <taxon>Streptophyta</taxon>
        <taxon>Embryophyta</taxon>
        <taxon>Tracheophyta</taxon>
        <taxon>Spermatophyta</taxon>
        <taxon>Magnoliopsida</taxon>
        <taxon>eudicotyledons</taxon>
        <taxon>Gunneridae</taxon>
        <taxon>Pentapetalae</taxon>
        <taxon>rosids</taxon>
        <taxon>fabids</taxon>
        <taxon>Fabales</taxon>
        <taxon>Fabaceae</taxon>
        <taxon>Papilionoideae</taxon>
        <taxon>50 kb inversion clade</taxon>
        <taxon>dalbergioids sensu lato</taxon>
        <taxon>Dalbergieae</taxon>
        <taxon>Pterocarpus clade</taxon>
        <taxon>Arachis</taxon>
    </lineage>
</organism>
<keyword evidence="3" id="KW-1185">Reference proteome</keyword>
<dbReference type="EMBL" id="SDMP01000019">
    <property type="protein sequence ID" value="RYQ92974.1"/>
    <property type="molecule type" value="Genomic_DNA"/>
</dbReference>
<dbReference type="Pfam" id="PF10551">
    <property type="entry name" value="MULE"/>
    <property type="match status" value="1"/>
</dbReference>
<comment type="caution">
    <text evidence="2">The sequence shown here is derived from an EMBL/GenBank/DDBJ whole genome shotgun (WGS) entry which is preliminary data.</text>
</comment>
<name>A0A444XU51_ARAHY</name>
<evidence type="ECO:0000259" key="1">
    <source>
        <dbReference type="Pfam" id="PF10551"/>
    </source>
</evidence>
<feature type="domain" description="MULE transposase" evidence="1">
    <location>
        <begin position="33"/>
        <end position="104"/>
    </location>
</feature>
<proteinExistence type="predicted"/>
<protein>
    <recommendedName>
        <fullName evidence="1">MULE transposase domain-containing protein</fullName>
    </recommendedName>
</protein>
<sequence length="115" mass="13503">MAMARYSSTTEDRLGSLFWADRICRADYQYFGDVLAQTCIFEFSILDNEMASTYKWLLANFLEVMMNKHLKIVVTNADEAMKEAINEIFPNTTHRLCGWHLQKKCYFENQGPRLM</sequence>
<evidence type="ECO:0000313" key="3">
    <source>
        <dbReference type="Proteomes" id="UP000289738"/>
    </source>
</evidence>
<accession>A0A444XU51</accession>
<dbReference type="InterPro" id="IPR018289">
    <property type="entry name" value="MULE_transposase_dom"/>
</dbReference>
<evidence type="ECO:0000313" key="2">
    <source>
        <dbReference type="EMBL" id="RYQ92974.1"/>
    </source>
</evidence>
<dbReference type="STRING" id="3818.A0A444XU51"/>
<gene>
    <name evidence="2" type="ORF">Ahy_B09g099219</name>
</gene>
<dbReference type="AlphaFoldDB" id="A0A444XU51"/>